<name>A0A9P7DH20_9AGAM</name>
<dbReference type="GeneID" id="64594054"/>
<proteinExistence type="predicted"/>
<organism evidence="1 2">
    <name type="scientific">Suillus plorans</name>
    <dbReference type="NCBI Taxonomy" id="116603"/>
    <lineage>
        <taxon>Eukaryota</taxon>
        <taxon>Fungi</taxon>
        <taxon>Dikarya</taxon>
        <taxon>Basidiomycota</taxon>
        <taxon>Agaricomycotina</taxon>
        <taxon>Agaricomycetes</taxon>
        <taxon>Agaricomycetidae</taxon>
        <taxon>Boletales</taxon>
        <taxon>Suillineae</taxon>
        <taxon>Suillaceae</taxon>
        <taxon>Suillus</taxon>
    </lineage>
</organism>
<protein>
    <submittedName>
        <fullName evidence="1">Uncharacterized protein</fullName>
    </submittedName>
</protein>
<sequence length="105" mass="12124">MTGSRESEVQCEQLANQIISYGVKVWNCVCESSSEISYLRCNKTHDNQSGNAPAKSNRHGWDMVWRIGSVYRPQKGADDLRMTQMSVQNSWKSKRSVEDYNVWFL</sequence>
<accession>A0A9P7DH20</accession>
<dbReference type="Proteomes" id="UP000719766">
    <property type="component" value="Unassembled WGS sequence"/>
</dbReference>
<dbReference type="EMBL" id="JABBWE010000037">
    <property type="protein sequence ID" value="KAG1792361.1"/>
    <property type="molecule type" value="Genomic_DNA"/>
</dbReference>
<gene>
    <name evidence="1" type="ORF">HD556DRAFT_1309424</name>
</gene>
<evidence type="ECO:0000313" key="1">
    <source>
        <dbReference type="EMBL" id="KAG1792361.1"/>
    </source>
</evidence>
<comment type="caution">
    <text evidence="1">The sequence shown here is derived from an EMBL/GenBank/DDBJ whole genome shotgun (WGS) entry which is preliminary data.</text>
</comment>
<reference evidence="1" key="1">
    <citation type="journal article" date="2020" name="New Phytol.">
        <title>Comparative genomics reveals dynamic genome evolution in host specialist ectomycorrhizal fungi.</title>
        <authorList>
            <person name="Lofgren L.A."/>
            <person name="Nguyen N.H."/>
            <person name="Vilgalys R."/>
            <person name="Ruytinx J."/>
            <person name="Liao H.L."/>
            <person name="Branco S."/>
            <person name="Kuo A."/>
            <person name="LaButti K."/>
            <person name="Lipzen A."/>
            <person name="Andreopoulos W."/>
            <person name="Pangilinan J."/>
            <person name="Riley R."/>
            <person name="Hundley H."/>
            <person name="Na H."/>
            <person name="Barry K."/>
            <person name="Grigoriev I.V."/>
            <person name="Stajich J.E."/>
            <person name="Kennedy P.G."/>
        </authorList>
    </citation>
    <scope>NUCLEOTIDE SEQUENCE</scope>
    <source>
        <strain evidence="1">S12</strain>
    </source>
</reference>
<dbReference type="AlphaFoldDB" id="A0A9P7DH20"/>
<dbReference type="RefSeq" id="XP_041158998.1">
    <property type="nucleotide sequence ID" value="XM_041300290.1"/>
</dbReference>
<evidence type="ECO:0000313" key="2">
    <source>
        <dbReference type="Proteomes" id="UP000719766"/>
    </source>
</evidence>
<keyword evidence="2" id="KW-1185">Reference proteome</keyword>